<dbReference type="Proteomes" id="UP000000582">
    <property type="component" value="Chromosome"/>
</dbReference>
<sequence length="296" mass="32069">MYTFCTLKIWALFGNFRLEKLFVVFVSYIQIVLLPKLERFNMKLSKATRCLVALMFAAPLMSAPLANAVDNTWFNGVVTPGTTMYEGAGSWGFLRTSSNASSGLTDNPLVVMTCRLGIYSSVGGDTCSVSTSQLNNERASFTYEYRLGGQEAPARAWIGGIPSGGMSIADSQDEIFSIASESTRWTDGSWSLQEVHSSAGDVQLKIVSPEVQAVTNVSAEAFESRGGSISLNDGTKELSFLVFPESSEKPNEIIENSNSHNIEMVSAGVFQRITQGNEILEIQTGSGLALETSLVY</sequence>
<protein>
    <submittedName>
        <fullName evidence="2">Hypothetical membrane protein</fullName>
    </submittedName>
</protein>
<evidence type="ECO:0000313" key="3">
    <source>
        <dbReference type="Proteomes" id="UP000000582"/>
    </source>
</evidence>
<keyword evidence="1" id="KW-1133">Transmembrane helix</keyword>
<keyword evidence="1" id="KW-0472">Membrane</keyword>
<dbReference type="EMBL" id="BA000036">
    <property type="protein sequence ID" value="BAC00154.1"/>
    <property type="molecule type" value="Genomic_DNA"/>
</dbReference>
<dbReference type="BioCyc" id="CORYNE:G18NG-12377-MONOMER"/>
<evidence type="ECO:0000313" key="2">
    <source>
        <dbReference type="EMBL" id="BAC00154.1"/>
    </source>
</evidence>
<gene>
    <name evidence="2" type="ordered locus">Cgl2760</name>
</gene>
<accession>Q8NM22</accession>
<dbReference type="AlphaFoldDB" id="Q8NM22"/>
<dbReference type="PATRIC" id="fig|196627.13.peg.2691"/>
<feature type="transmembrane region" description="Helical" evidence="1">
    <location>
        <begin position="20"/>
        <end position="38"/>
    </location>
</feature>
<keyword evidence="3" id="KW-1185">Reference proteome</keyword>
<evidence type="ECO:0000256" key="1">
    <source>
        <dbReference type="SAM" id="Phobius"/>
    </source>
</evidence>
<proteinExistence type="predicted"/>
<keyword evidence="1" id="KW-0812">Transmembrane</keyword>
<name>Q8NM22_CORGL</name>
<reference evidence="3" key="1">
    <citation type="journal article" date="2003" name="Appl. Microbiol. Biotechnol.">
        <title>The Corynebacterium glutamicum genome: features and impacts on biotechnological processes.</title>
        <authorList>
            <person name="Ikeda M."/>
            <person name="Nakagawa S."/>
        </authorList>
    </citation>
    <scope>NUCLEOTIDE SEQUENCE [LARGE SCALE GENOMIC DNA]</scope>
    <source>
        <strain evidence="3">ATCC 13032 / DSM 20300 / BCRC 11384 / JCM 1318 / LMG 3730 / NCIMB 10025</strain>
    </source>
</reference>
<dbReference type="eggNOG" id="COG5402">
    <property type="taxonomic scope" value="Bacteria"/>
</dbReference>
<dbReference type="HOGENOM" id="CLU_939137_0_0_11"/>
<dbReference type="KEGG" id="cgl:Cgl2760"/>
<organism evidence="2 3">
    <name type="scientific">Corynebacterium glutamicum (strain ATCC 13032 / DSM 20300 / JCM 1318 / BCRC 11384 / CCUG 27702 / LMG 3730 / NBRC 12168 / NCIMB 10025 / NRRL B-2784 / 534)</name>
    <dbReference type="NCBI Taxonomy" id="196627"/>
    <lineage>
        <taxon>Bacteria</taxon>
        <taxon>Bacillati</taxon>
        <taxon>Actinomycetota</taxon>
        <taxon>Actinomycetes</taxon>
        <taxon>Mycobacteriales</taxon>
        <taxon>Corynebacteriaceae</taxon>
        <taxon>Corynebacterium</taxon>
    </lineage>
</organism>